<accession>A0AC34GMW2</accession>
<protein>
    <submittedName>
        <fullName evidence="2">Thaumatin-like protein</fullName>
    </submittedName>
</protein>
<dbReference type="WBParaSite" id="ES5_v2.g30943.t1">
    <property type="protein sequence ID" value="ES5_v2.g30943.t1"/>
    <property type="gene ID" value="ES5_v2.g30943"/>
</dbReference>
<organism evidence="1 2">
    <name type="scientific">Panagrolaimus sp. ES5</name>
    <dbReference type="NCBI Taxonomy" id="591445"/>
    <lineage>
        <taxon>Eukaryota</taxon>
        <taxon>Metazoa</taxon>
        <taxon>Ecdysozoa</taxon>
        <taxon>Nematoda</taxon>
        <taxon>Chromadorea</taxon>
        <taxon>Rhabditida</taxon>
        <taxon>Tylenchina</taxon>
        <taxon>Panagrolaimomorpha</taxon>
        <taxon>Panagrolaimoidea</taxon>
        <taxon>Panagrolaimidae</taxon>
        <taxon>Panagrolaimus</taxon>
    </lineage>
</organism>
<reference evidence="2" key="1">
    <citation type="submission" date="2022-11" db="UniProtKB">
        <authorList>
            <consortium name="WormBaseParasite"/>
        </authorList>
    </citation>
    <scope>IDENTIFICATION</scope>
</reference>
<evidence type="ECO:0000313" key="1">
    <source>
        <dbReference type="Proteomes" id="UP000887579"/>
    </source>
</evidence>
<proteinExistence type="predicted"/>
<name>A0AC34GMW2_9BILA</name>
<evidence type="ECO:0000313" key="2">
    <source>
        <dbReference type="WBParaSite" id="ES5_v2.g30943.t1"/>
    </source>
</evidence>
<sequence>MFSNILLIVVLCATITAIDATNVNFNNRCGYAINVIRTANGQAPVSECNLGRGASCSRSYSSNGMNFKNGFNGKTLAEFSFNSWNNMDFYDLSVVDGYDIPMQITSSNGGQTVTCQRDNCPDAYLFPSDDTKTKGTRTGGTFNVNFCP</sequence>
<dbReference type="Proteomes" id="UP000887579">
    <property type="component" value="Unplaced"/>
</dbReference>